<accession>A0A1X4G4Q6</accession>
<organism evidence="1 2">
    <name type="scientific">Cylindrospermopsis raciborskii CENA303</name>
    <dbReference type="NCBI Taxonomy" id="1170769"/>
    <lineage>
        <taxon>Bacteria</taxon>
        <taxon>Bacillati</taxon>
        <taxon>Cyanobacteriota</taxon>
        <taxon>Cyanophyceae</taxon>
        <taxon>Nostocales</taxon>
        <taxon>Aphanizomenonaceae</taxon>
        <taxon>Cylindrospermopsis</taxon>
    </lineage>
</organism>
<dbReference type="RefSeq" id="WP_009344194.1">
    <property type="nucleotide sequence ID" value="NZ_NBYN01000055.1"/>
</dbReference>
<dbReference type="AlphaFoldDB" id="A0A1X4G4Q6"/>
<dbReference type="EMBL" id="NBYN01000055">
    <property type="protein sequence ID" value="OSO89430.1"/>
    <property type="molecule type" value="Genomic_DNA"/>
</dbReference>
<gene>
    <name evidence="1" type="ORF">B7O87_12175</name>
</gene>
<name>A0A1X4G4Q6_9CYAN</name>
<dbReference type="Proteomes" id="UP000192997">
    <property type="component" value="Unassembled WGS sequence"/>
</dbReference>
<reference evidence="2" key="1">
    <citation type="submission" date="2017-04" db="EMBL/GenBank/DDBJ databases">
        <authorList>
            <person name="Abreu V.A."/>
            <person name="Popin R.V."/>
            <person name="Rigonato J."/>
            <person name="Andreote A.P."/>
            <person name="Schaker P.C."/>
            <person name="Hoff-Risseti C."/>
            <person name="Alvarenga D.O."/>
            <person name="Varani A.M."/>
            <person name="Fiore M.F."/>
        </authorList>
    </citation>
    <scope>NUCLEOTIDE SEQUENCE [LARGE SCALE GENOMIC DNA]</scope>
    <source>
        <strain evidence="2">CENA303</strain>
    </source>
</reference>
<comment type="caution">
    <text evidence="1">The sequence shown here is derived from an EMBL/GenBank/DDBJ whole genome shotgun (WGS) entry which is preliminary data.</text>
</comment>
<sequence>MKTVIKLTQELVIGEIESILRTYPYSPYQQVFEISDLRQELIVFVMNRIPGISPTISQDQMLLVVNKEENGDNRLFNRHLSGNFLAQQLHLQNLVHQGVFAIIQAKADVISHILNEPVHPGCEPSNWFG</sequence>
<proteinExistence type="predicted"/>
<evidence type="ECO:0000313" key="1">
    <source>
        <dbReference type="EMBL" id="OSO89430.1"/>
    </source>
</evidence>
<protein>
    <submittedName>
        <fullName evidence="1">Uncharacterized protein</fullName>
    </submittedName>
</protein>
<evidence type="ECO:0000313" key="2">
    <source>
        <dbReference type="Proteomes" id="UP000192997"/>
    </source>
</evidence>